<dbReference type="InterPro" id="IPR001128">
    <property type="entry name" value="Cyt_P450"/>
</dbReference>
<dbReference type="CDD" id="cd11056">
    <property type="entry name" value="CYP6-like"/>
    <property type="match status" value="1"/>
</dbReference>
<dbReference type="AlphaFoldDB" id="A0A8K0G732"/>
<protein>
    <recommendedName>
        <fullName evidence="15">Cytochrome P450</fullName>
    </recommendedName>
</protein>
<keyword evidence="9" id="KW-0560">Oxidoreductase</keyword>
<organism evidence="13 14">
    <name type="scientific">Ignelater luminosus</name>
    <name type="common">Cucubano</name>
    <name type="synonym">Pyrophorus luminosus</name>
    <dbReference type="NCBI Taxonomy" id="2038154"/>
    <lineage>
        <taxon>Eukaryota</taxon>
        <taxon>Metazoa</taxon>
        <taxon>Ecdysozoa</taxon>
        <taxon>Arthropoda</taxon>
        <taxon>Hexapoda</taxon>
        <taxon>Insecta</taxon>
        <taxon>Pterygota</taxon>
        <taxon>Neoptera</taxon>
        <taxon>Endopterygota</taxon>
        <taxon>Coleoptera</taxon>
        <taxon>Polyphaga</taxon>
        <taxon>Elateriformia</taxon>
        <taxon>Elateroidea</taxon>
        <taxon>Elateridae</taxon>
        <taxon>Agrypninae</taxon>
        <taxon>Pyrophorini</taxon>
        <taxon>Ignelater</taxon>
    </lineage>
</organism>
<evidence type="ECO:0000256" key="6">
    <source>
        <dbReference type="ARBA" id="ARBA00022723"/>
    </source>
</evidence>
<dbReference type="GO" id="GO:0004497">
    <property type="term" value="F:monooxygenase activity"/>
    <property type="evidence" value="ECO:0007669"/>
    <property type="project" value="UniProtKB-KW"/>
</dbReference>
<dbReference type="InterPro" id="IPR050476">
    <property type="entry name" value="Insect_CytP450_Detox"/>
</dbReference>
<dbReference type="PANTHER" id="PTHR24292">
    <property type="entry name" value="CYTOCHROME P450"/>
    <property type="match status" value="1"/>
</dbReference>
<accession>A0A8K0G732</accession>
<evidence type="ECO:0000256" key="11">
    <source>
        <dbReference type="ARBA" id="ARBA00023033"/>
    </source>
</evidence>
<dbReference type="GO" id="GO:0020037">
    <property type="term" value="F:heme binding"/>
    <property type="evidence" value="ECO:0007669"/>
    <property type="project" value="InterPro"/>
</dbReference>
<keyword evidence="8" id="KW-0492">Microsome</keyword>
<name>A0A8K0G732_IGNLU</name>
<dbReference type="PRINTS" id="PR00464">
    <property type="entry name" value="EP450II"/>
</dbReference>
<dbReference type="GO" id="GO:0005789">
    <property type="term" value="C:endoplasmic reticulum membrane"/>
    <property type="evidence" value="ECO:0007669"/>
    <property type="project" value="UniProtKB-SubCell"/>
</dbReference>
<dbReference type="GO" id="GO:0005506">
    <property type="term" value="F:iron ion binding"/>
    <property type="evidence" value="ECO:0007669"/>
    <property type="project" value="InterPro"/>
</dbReference>
<comment type="cofactor">
    <cofactor evidence="1">
        <name>heme</name>
        <dbReference type="ChEBI" id="CHEBI:30413"/>
    </cofactor>
</comment>
<feature type="non-terminal residue" evidence="13">
    <location>
        <position position="1"/>
    </location>
</feature>
<sequence>MFWILFLIASVVFTYFVLIKPVNYWSDRGVPQYKFWITWIETVLGFIPYRGISEAMEKIYNDFPGKRYCGVYQFSTPALFLRDPDLIKQITVKDFDHFTDHYQIAPENSEPLWEKNLFSLKGEKWRDMRSTLSPSFTSSKMKIMFGLISECAKQFVAYFQEKNLEIVTVEMKDTFTRFANDVIASSAFGLNCNSLKEPENEFYLMGKEVTNFSGLWTNIKLMIIFILPKLAQVLGLKFFKPKITHFFTNIVKDNLDSREKNGIIRPDMIQLLMEARKGKKNEKHEETTDAGFAVVEESLGKEEKSQNEKLSDEDIAAQALIFFFAGFHSVSTLMCFMAHELAVNPDIQQRLQEEVDETLRNCNGAIAYEALMRMKYMDMV</sequence>
<keyword evidence="5" id="KW-0349">Heme</keyword>
<evidence type="ECO:0000256" key="12">
    <source>
        <dbReference type="ARBA" id="ARBA00023136"/>
    </source>
</evidence>
<keyword evidence="6" id="KW-0479">Metal-binding</keyword>
<evidence type="ECO:0000256" key="10">
    <source>
        <dbReference type="ARBA" id="ARBA00023004"/>
    </source>
</evidence>
<comment type="subcellular location">
    <subcellularLocation>
        <location evidence="3">Endoplasmic reticulum membrane</location>
        <topology evidence="3">Peripheral membrane protein</topology>
    </subcellularLocation>
    <subcellularLocation>
        <location evidence="2">Microsome membrane</location>
        <topology evidence="2">Peripheral membrane protein</topology>
    </subcellularLocation>
</comment>
<evidence type="ECO:0008006" key="15">
    <source>
        <dbReference type="Google" id="ProtNLM"/>
    </source>
</evidence>
<dbReference type="InterPro" id="IPR036396">
    <property type="entry name" value="Cyt_P450_sf"/>
</dbReference>
<dbReference type="Gene3D" id="1.10.630.10">
    <property type="entry name" value="Cytochrome P450"/>
    <property type="match status" value="1"/>
</dbReference>
<evidence type="ECO:0000256" key="8">
    <source>
        <dbReference type="ARBA" id="ARBA00022848"/>
    </source>
</evidence>
<proteinExistence type="inferred from homology"/>
<dbReference type="InterPro" id="IPR002402">
    <property type="entry name" value="Cyt_P450_E_grp-II"/>
</dbReference>
<comment type="caution">
    <text evidence="13">The sequence shown here is derived from an EMBL/GenBank/DDBJ whole genome shotgun (WGS) entry which is preliminary data.</text>
</comment>
<evidence type="ECO:0000256" key="4">
    <source>
        <dbReference type="ARBA" id="ARBA00010617"/>
    </source>
</evidence>
<dbReference type="Proteomes" id="UP000801492">
    <property type="component" value="Unassembled WGS sequence"/>
</dbReference>
<evidence type="ECO:0000313" key="13">
    <source>
        <dbReference type="EMBL" id="KAF2887923.1"/>
    </source>
</evidence>
<keyword evidence="12" id="KW-0472">Membrane</keyword>
<keyword evidence="10" id="KW-0408">Iron</keyword>
<evidence type="ECO:0000256" key="2">
    <source>
        <dbReference type="ARBA" id="ARBA00004174"/>
    </source>
</evidence>
<dbReference type="OrthoDB" id="2789670at2759"/>
<evidence type="ECO:0000256" key="1">
    <source>
        <dbReference type="ARBA" id="ARBA00001971"/>
    </source>
</evidence>
<dbReference type="GO" id="GO:0016705">
    <property type="term" value="F:oxidoreductase activity, acting on paired donors, with incorporation or reduction of molecular oxygen"/>
    <property type="evidence" value="ECO:0007669"/>
    <property type="project" value="InterPro"/>
</dbReference>
<dbReference type="SUPFAM" id="SSF48264">
    <property type="entry name" value="Cytochrome P450"/>
    <property type="match status" value="1"/>
</dbReference>
<keyword evidence="14" id="KW-1185">Reference proteome</keyword>
<dbReference type="EMBL" id="VTPC01081083">
    <property type="protein sequence ID" value="KAF2887923.1"/>
    <property type="molecule type" value="Genomic_DNA"/>
</dbReference>
<gene>
    <name evidence="13" type="ORF">ILUMI_18250</name>
</gene>
<evidence type="ECO:0000256" key="9">
    <source>
        <dbReference type="ARBA" id="ARBA00023002"/>
    </source>
</evidence>
<reference evidence="13" key="1">
    <citation type="submission" date="2019-08" db="EMBL/GenBank/DDBJ databases">
        <title>The genome of the North American firefly Photinus pyralis.</title>
        <authorList>
            <consortium name="Photinus pyralis genome working group"/>
            <person name="Fallon T.R."/>
            <person name="Sander Lower S.E."/>
            <person name="Weng J.-K."/>
        </authorList>
    </citation>
    <scope>NUCLEOTIDE SEQUENCE</scope>
    <source>
        <strain evidence="13">TRF0915ILg1</strain>
        <tissue evidence="13">Whole body</tissue>
    </source>
</reference>
<evidence type="ECO:0000256" key="5">
    <source>
        <dbReference type="ARBA" id="ARBA00022617"/>
    </source>
</evidence>
<evidence type="ECO:0000313" key="14">
    <source>
        <dbReference type="Proteomes" id="UP000801492"/>
    </source>
</evidence>
<evidence type="ECO:0000256" key="7">
    <source>
        <dbReference type="ARBA" id="ARBA00022824"/>
    </source>
</evidence>
<comment type="similarity">
    <text evidence="4">Belongs to the cytochrome P450 family.</text>
</comment>
<dbReference type="PANTHER" id="PTHR24292:SF54">
    <property type="entry name" value="CYP9F3-RELATED"/>
    <property type="match status" value="1"/>
</dbReference>
<keyword evidence="7" id="KW-0256">Endoplasmic reticulum</keyword>
<keyword evidence="11" id="KW-0503">Monooxygenase</keyword>
<evidence type="ECO:0000256" key="3">
    <source>
        <dbReference type="ARBA" id="ARBA00004406"/>
    </source>
</evidence>
<dbReference type="Pfam" id="PF00067">
    <property type="entry name" value="p450"/>
    <property type="match status" value="1"/>
</dbReference>